<feature type="domain" description="Major facilitator superfamily (MFS) profile" evidence="7">
    <location>
        <begin position="83"/>
        <end position="521"/>
    </location>
</feature>
<evidence type="ECO:0000256" key="5">
    <source>
        <dbReference type="ARBA" id="ARBA00023136"/>
    </source>
</evidence>
<evidence type="ECO:0000256" key="4">
    <source>
        <dbReference type="ARBA" id="ARBA00022989"/>
    </source>
</evidence>
<feature type="transmembrane region" description="Helical" evidence="6">
    <location>
        <begin position="81"/>
        <end position="102"/>
    </location>
</feature>
<evidence type="ECO:0000256" key="2">
    <source>
        <dbReference type="ARBA" id="ARBA00008335"/>
    </source>
</evidence>
<dbReference type="Gene3D" id="1.20.1250.20">
    <property type="entry name" value="MFS general substrate transporter like domains"/>
    <property type="match status" value="1"/>
</dbReference>
<dbReference type="Proteomes" id="UP000242519">
    <property type="component" value="Unassembled WGS sequence"/>
</dbReference>
<name>A0A218Z0N7_9HELO</name>
<evidence type="ECO:0000259" key="7">
    <source>
        <dbReference type="PROSITE" id="PS50850"/>
    </source>
</evidence>
<dbReference type="InterPro" id="IPR011701">
    <property type="entry name" value="MFS"/>
</dbReference>
<evidence type="ECO:0000313" key="9">
    <source>
        <dbReference type="Proteomes" id="UP000242519"/>
    </source>
</evidence>
<dbReference type="CDD" id="cd17323">
    <property type="entry name" value="MFS_Tpo1_MDR_like"/>
    <property type="match status" value="1"/>
</dbReference>
<keyword evidence="9" id="KW-1185">Reference proteome</keyword>
<feature type="transmembrane region" description="Helical" evidence="6">
    <location>
        <begin position="426"/>
        <end position="446"/>
    </location>
</feature>
<feature type="transmembrane region" description="Helical" evidence="6">
    <location>
        <begin position="352"/>
        <end position="371"/>
    </location>
</feature>
<reference evidence="8 9" key="1">
    <citation type="submission" date="2017-04" db="EMBL/GenBank/DDBJ databases">
        <title>Draft genome sequence of Marssonina coronaria NL1: causal agent of apple blotch.</title>
        <authorList>
            <person name="Cheng Q."/>
        </authorList>
    </citation>
    <scope>NUCLEOTIDE SEQUENCE [LARGE SCALE GENOMIC DNA]</scope>
    <source>
        <strain evidence="8 9">NL1</strain>
    </source>
</reference>
<accession>A0A218Z0N7</accession>
<evidence type="ECO:0000256" key="6">
    <source>
        <dbReference type="SAM" id="Phobius"/>
    </source>
</evidence>
<dbReference type="PROSITE" id="PS50850">
    <property type="entry name" value="MFS"/>
    <property type="match status" value="1"/>
</dbReference>
<dbReference type="FunFam" id="1.20.1250.20:FF:000011">
    <property type="entry name" value="MFS multidrug transporter, putative"/>
    <property type="match status" value="1"/>
</dbReference>
<dbReference type="PANTHER" id="PTHR23502:SF68">
    <property type="entry name" value="MULTIDRUG TRANSPORTER, PUTATIVE (AFU_ORTHOLOGUE AFUA_3G01120)-RELATED"/>
    <property type="match status" value="1"/>
</dbReference>
<feature type="transmembrane region" description="Helical" evidence="6">
    <location>
        <begin position="308"/>
        <end position="332"/>
    </location>
</feature>
<dbReference type="AlphaFoldDB" id="A0A218Z0N7"/>
<evidence type="ECO:0000256" key="3">
    <source>
        <dbReference type="ARBA" id="ARBA00022692"/>
    </source>
</evidence>
<dbReference type="Pfam" id="PF07690">
    <property type="entry name" value="MFS_1"/>
    <property type="match status" value="1"/>
</dbReference>
<dbReference type="InterPro" id="IPR036259">
    <property type="entry name" value="MFS_trans_sf"/>
</dbReference>
<organism evidence="8 9">
    <name type="scientific">Diplocarpon coronariae</name>
    <dbReference type="NCBI Taxonomy" id="2795749"/>
    <lineage>
        <taxon>Eukaryota</taxon>
        <taxon>Fungi</taxon>
        <taxon>Dikarya</taxon>
        <taxon>Ascomycota</taxon>
        <taxon>Pezizomycotina</taxon>
        <taxon>Leotiomycetes</taxon>
        <taxon>Helotiales</taxon>
        <taxon>Drepanopezizaceae</taxon>
        <taxon>Diplocarpon</taxon>
    </lineage>
</organism>
<comment type="subcellular location">
    <subcellularLocation>
        <location evidence="1">Membrane</location>
        <topology evidence="1">Multi-pass membrane protein</topology>
    </subcellularLocation>
</comment>
<keyword evidence="5 6" id="KW-0472">Membrane</keyword>
<keyword evidence="4 6" id="KW-1133">Transmembrane helix</keyword>
<evidence type="ECO:0000256" key="1">
    <source>
        <dbReference type="ARBA" id="ARBA00004141"/>
    </source>
</evidence>
<dbReference type="SUPFAM" id="SSF103473">
    <property type="entry name" value="MFS general substrate transporter"/>
    <property type="match status" value="1"/>
</dbReference>
<comment type="similarity">
    <text evidence="2">Belongs to the major facilitator superfamily.</text>
</comment>
<dbReference type="PANTHER" id="PTHR23502">
    <property type="entry name" value="MAJOR FACILITATOR SUPERFAMILY"/>
    <property type="match status" value="1"/>
</dbReference>
<proteinExistence type="inferred from homology"/>
<feature type="transmembrane region" description="Helical" evidence="6">
    <location>
        <begin position="175"/>
        <end position="197"/>
    </location>
</feature>
<protein>
    <recommendedName>
        <fullName evidence="7">Major facilitator superfamily (MFS) profile domain-containing protein</fullName>
    </recommendedName>
</protein>
<dbReference type="InterPro" id="IPR020846">
    <property type="entry name" value="MFS_dom"/>
</dbReference>
<evidence type="ECO:0000313" key="8">
    <source>
        <dbReference type="EMBL" id="OWP01103.1"/>
    </source>
</evidence>
<dbReference type="OrthoDB" id="5296287at2759"/>
<feature type="transmembrane region" description="Helical" evidence="6">
    <location>
        <begin position="122"/>
        <end position="141"/>
    </location>
</feature>
<dbReference type="STRING" id="503106.A0A218Z0N7"/>
<feature type="transmembrane region" description="Helical" evidence="6">
    <location>
        <begin position="458"/>
        <end position="480"/>
    </location>
</feature>
<dbReference type="InParanoid" id="A0A218Z0N7"/>
<dbReference type="GO" id="GO:0022857">
    <property type="term" value="F:transmembrane transporter activity"/>
    <property type="evidence" value="ECO:0007669"/>
    <property type="project" value="InterPro"/>
</dbReference>
<feature type="transmembrane region" description="Helical" evidence="6">
    <location>
        <begin position="238"/>
        <end position="258"/>
    </location>
</feature>
<keyword evidence="3 6" id="KW-0812">Transmembrane</keyword>
<feature type="transmembrane region" description="Helical" evidence="6">
    <location>
        <begin position="209"/>
        <end position="232"/>
    </location>
</feature>
<sequence length="521" mass="56612">MPLSEAHGHGTPDIEKGTVTKEEISANTEIASPTSHMKSTILGSLHRDASSELEHDFIVGWQEPEDQDPENPMNWSSTKKWVNICTISTISFIVPLVSSMLAPGVELVMQDFHTSSDTFATFVVSIFVLGFACGPLLLAPLSELYGRVIIYNVTNVLFLCFTIMCALSQNTSMLLAARFLSGFAGVATITIGSGTIADIMPREKRGKAVSIWSVGTILGPVVGPIIAGYLAQALGWRWIFWFISMVIGFITVFAFFVLQETYAPILLDRKASRLRKESGNPLYKSKLASPLSAKQHFRNSIIRPLKLLICYPIVTVMCTYVAVLYGTLYLLFSTYSFVFRSIYGFSTSGTGLVYIAGGIGTLAGLLYIGRFSDRNLRRRAASGHAPTPEDRIPLLITLPGSLTFPIGLFIYGWTADKGVHWIVPQIGTGVTGFGSIIIFVGIQTYLIDAFEMYAASVIAANAVLRGLAGALIPLAGLGLYERLGWGWGNSLLGFLALAFAPVPWVLGTYGGKIRKMKSVSL</sequence>
<gene>
    <name evidence="8" type="ORF">B2J93_6553</name>
</gene>
<feature type="transmembrane region" description="Helical" evidence="6">
    <location>
        <begin position="148"/>
        <end position="169"/>
    </location>
</feature>
<comment type="caution">
    <text evidence="8">The sequence shown here is derived from an EMBL/GenBank/DDBJ whole genome shotgun (WGS) entry which is preliminary data.</text>
</comment>
<feature type="transmembrane region" description="Helical" evidence="6">
    <location>
        <begin position="392"/>
        <end position="414"/>
    </location>
</feature>
<dbReference type="EMBL" id="MZNU01000291">
    <property type="protein sequence ID" value="OWP01103.1"/>
    <property type="molecule type" value="Genomic_DNA"/>
</dbReference>
<dbReference type="GO" id="GO:0016020">
    <property type="term" value="C:membrane"/>
    <property type="evidence" value="ECO:0007669"/>
    <property type="project" value="UniProtKB-SubCell"/>
</dbReference>
<feature type="transmembrane region" description="Helical" evidence="6">
    <location>
        <begin position="486"/>
        <end position="507"/>
    </location>
</feature>